<evidence type="ECO:0000256" key="9">
    <source>
        <dbReference type="SAM" id="Phobius"/>
    </source>
</evidence>
<keyword evidence="3 9" id="KW-0812">Transmembrane</keyword>
<feature type="transmembrane region" description="Helical" evidence="9">
    <location>
        <begin position="150"/>
        <end position="170"/>
    </location>
</feature>
<evidence type="ECO:0000256" key="1">
    <source>
        <dbReference type="ARBA" id="ARBA00004141"/>
    </source>
</evidence>
<keyword evidence="4" id="KW-0378">Hydrolase</keyword>
<dbReference type="GO" id="GO:0046514">
    <property type="term" value="P:ceramide catabolic process"/>
    <property type="evidence" value="ECO:0007669"/>
    <property type="project" value="TreeGrafter"/>
</dbReference>
<evidence type="ECO:0000256" key="7">
    <source>
        <dbReference type="PIRSR" id="PIRSR608901-1"/>
    </source>
</evidence>
<reference evidence="10" key="1">
    <citation type="submission" date="2022-07" db="EMBL/GenBank/DDBJ databases">
        <title>Phylogenomic reconstructions and comparative analyses of Kickxellomycotina fungi.</title>
        <authorList>
            <person name="Reynolds N.K."/>
            <person name="Stajich J.E."/>
            <person name="Barry K."/>
            <person name="Grigoriev I.V."/>
            <person name="Crous P."/>
            <person name="Smith M.E."/>
        </authorList>
    </citation>
    <scope>NUCLEOTIDE SEQUENCE</scope>
    <source>
        <strain evidence="10">NBRC 105414</strain>
    </source>
</reference>
<evidence type="ECO:0000256" key="6">
    <source>
        <dbReference type="ARBA" id="ARBA00023136"/>
    </source>
</evidence>
<feature type="binding site" evidence="7">
    <location>
        <position position="25"/>
    </location>
    <ligand>
        <name>Ca(2+)</name>
        <dbReference type="ChEBI" id="CHEBI:29108"/>
    </ligand>
</feature>
<dbReference type="GO" id="GO:0046513">
    <property type="term" value="P:ceramide biosynthetic process"/>
    <property type="evidence" value="ECO:0007669"/>
    <property type="project" value="TreeGrafter"/>
</dbReference>
<evidence type="ECO:0000313" key="10">
    <source>
        <dbReference type="EMBL" id="KAJ2778958.1"/>
    </source>
</evidence>
<dbReference type="GO" id="GO:0005789">
    <property type="term" value="C:endoplasmic reticulum membrane"/>
    <property type="evidence" value="ECO:0007669"/>
    <property type="project" value="TreeGrafter"/>
</dbReference>
<feature type="transmembrane region" description="Helical" evidence="9">
    <location>
        <begin position="182"/>
        <end position="203"/>
    </location>
</feature>
<sequence length="282" mass="32082">MGMIIVDNVRNETAYFWGERTSTIDWCEENYAVSNYIAEFWNTLTNLAMVMLAVLGACSSIRNGHGKRVTAMYAVFLVVGLGSMCFHATLKYSTQLLDELPMLYLCATGLYAIVEIDRKIRYGIKVPVALALFQVAITVTYMFWVQNPIFHQAAFAATTLLTICFGYRRLGEMPVTSETRRLLQRLVLHGFLGMCGGFLVWNIDNIFCHRLRSYRTYVGAPLDAVLQLHGWWHILTAYGGGYLLVWVHMLRLAYAGQDHLVTVRYVLGHFPYVALRVPKKVD</sequence>
<evidence type="ECO:0000256" key="8">
    <source>
        <dbReference type="PIRSR" id="PIRSR608901-2"/>
    </source>
</evidence>
<dbReference type="OrthoDB" id="187171at2759"/>
<feature type="transmembrane region" description="Helical" evidence="9">
    <location>
        <begin position="40"/>
        <end position="58"/>
    </location>
</feature>
<feature type="transmembrane region" description="Helical" evidence="9">
    <location>
        <begin position="96"/>
        <end position="114"/>
    </location>
</feature>
<dbReference type="GO" id="GO:0016811">
    <property type="term" value="F:hydrolase activity, acting on carbon-nitrogen (but not peptide) bonds, in linear amides"/>
    <property type="evidence" value="ECO:0007669"/>
    <property type="project" value="InterPro"/>
</dbReference>
<dbReference type="EMBL" id="JANBUL010000201">
    <property type="protein sequence ID" value="KAJ2778958.1"/>
    <property type="molecule type" value="Genomic_DNA"/>
</dbReference>
<keyword evidence="8" id="KW-0862">Zinc</keyword>
<dbReference type="Proteomes" id="UP001140217">
    <property type="component" value="Unassembled WGS sequence"/>
</dbReference>
<keyword evidence="11" id="KW-1185">Reference proteome</keyword>
<dbReference type="InterPro" id="IPR008901">
    <property type="entry name" value="ACER"/>
</dbReference>
<protein>
    <submittedName>
        <fullName evidence="10">Alkaline ceramidase ydc1</fullName>
    </submittedName>
</protein>
<feature type="binding site" evidence="8">
    <location>
        <position position="229"/>
    </location>
    <ligand>
        <name>Zn(2+)</name>
        <dbReference type="ChEBI" id="CHEBI:29105"/>
        <note>catalytic</note>
    </ligand>
</feature>
<proteinExistence type="inferred from homology"/>
<feature type="binding site" evidence="8">
    <location>
        <position position="233"/>
    </location>
    <ligand>
        <name>Zn(2+)</name>
        <dbReference type="ChEBI" id="CHEBI:29105"/>
        <note>catalytic</note>
    </ligand>
</feature>
<comment type="cofactor">
    <cofactor evidence="8">
        <name>Zn(2+)</name>
        <dbReference type="ChEBI" id="CHEBI:29105"/>
    </cofactor>
</comment>
<dbReference type="PANTHER" id="PTHR46187:SF3">
    <property type="entry name" value="ALKALINE CERAMIDASE 3"/>
    <property type="match status" value="1"/>
</dbReference>
<feature type="transmembrane region" description="Helical" evidence="9">
    <location>
        <begin position="126"/>
        <end position="144"/>
    </location>
</feature>
<gene>
    <name evidence="10" type="primary">YDC1_1</name>
    <name evidence="10" type="ORF">H4R18_004292</name>
</gene>
<evidence type="ECO:0000256" key="4">
    <source>
        <dbReference type="ARBA" id="ARBA00022801"/>
    </source>
</evidence>
<feature type="binding site" evidence="8">
    <location>
        <position position="87"/>
    </location>
    <ligand>
        <name>Zn(2+)</name>
        <dbReference type="ChEBI" id="CHEBI:29105"/>
        <note>catalytic</note>
    </ligand>
</feature>
<organism evidence="10 11">
    <name type="scientific">Coemansia javaensis</name>
    <dbReference type="NCBI Taxonomy" id="2761396"/>
    <lineage>
        <taxon>Eukaryota</taxon>
        <taxon>Fungi</taxon>
        <taxon>Fungi incertae sedis</taxon>
        <taxon>Zoopagomycota</taxon>
        <taxon>Kickxellomycotina</taxon>
        <taxon>Kickxellomycetes</taxon>
        <taxon>Kickxellales</taxon>
        <taxon>Kickxellaceae</taxon>
        <taxon>Coemansia</taxon>
    </lineage>
</organism>
<evidence type="ECO:0000256" key="2">
    <source>
        <dbReference type="ARBA" id="ARBA00009780"/>
    </source>
</evidence>
<accession>A0A9W8H5A5</accession>
<evidence type="ECO:0000313" key="11">
    <source>
        <dbReference type="Proteomes" id="UP001140217"/>
    </source>
</evidence>
<keyword evidence="7" id="KW-0479">Metal-binding</keyword>
<keyword evidence="7" id="KW-0106">Calcium</keyword>
<dbReference type="Pfam" id="PF05875">
    <property type="entry name" value="Ceramidase"/>
    <property type="match status" value="1"/>
</dbReference>
<comment type="similarity">
    <text evidence="2">Belongs to the alkaline ceramidase family.</text>
</comment>
<evidence type="ECO:0000256" key="3">
    <source>
        <dbReference type="ARBA" id="ARBA00022692"/>
    </source>
</evidence>
<name>A0A9W8H5A5_9FUNG</name>
<feature type="binding site" evidence="7">
    <location>
        <position position="28"/>
    </location>
    <ligand>
        <name>Ca(2+)</name>
        <dbReference type="ChEBI" id="CHEBI:29108"/>
    </ligand>
</feature>
<feature type="binding site" evidence="7">
    <location>
        <position position="30"/>
    </location>
    <ligand>
        <name>Ca(2+)</name>
        <dbReference type="ChEBI" id="CHEBI:29108"/>
    </ligand>
</feature>
<dbReference type="GO" id="GO:0046872">
    <property type="term" value="F:metal ion binding"/>
    <property type="evidence" value="ECO:0007669"/>
    <property type="project" value="UniProtKB-KW"/>
</dbReference>
<feature type="transmembrane region" description="Helical" evidence="9">
    <location>
        <begin position="70"/>
        <end position="90"/>
    </location>
</feature>
<dbReference type="AlphaFoldDB" id="A0A9W8H5A5"/>
<feature type="binding site" evidence="7">
    <location>
        <position position="39"/>
    </location>
    <ligand>
        <name>Ca(2+)</name>
        <dbReference type="ChEBI" id="CHEBI:29108"/>
    </ligand>
</feature>
<keyword evidence="6 9" id="KW-0472">Membrane</keyword>
<evidence type="ECO:0000256" key="5">
    <source>
        <dbReference type="ARBA" id="ARBA00022989"/>
    </source>
</evidence>
<dbReference type="PANTHER" id="PTHR46187">
    <property type="entry name" value="ALKALINE CERAMIDASE 3"/>
    <property type="match status" value="1"/>
</dbReference>
<feature type="transmembrane region" description="Helical" evidence="9">
    <location>
        <begin position="231"/>
        <end position="254"/>
    </location>
</feature>
<comment type="caution">
    <text evidence="10">The sequence shown here is derived from an EMBL/GenBank/DDBJ whole genome shotgun (WGS) entry which is preliminary data.</text>
</comment>
<keyword evidence="5 9" id="KW-1133">Transmembrane helix</keyword>
<feature type="binding site" evidence="7">
    <location>
        <position position="26"/>
    </location>
    <ligand>
        <name>Ca(2+)</name>
        <dbReference type="ChEBI" id="CHEBI:29108"/>
    </ligand>
</feature>
<comment type="subcellular location">
    <subcellularLocation>
        <location evidence="1">Membrane</location>
        <topology evidence="1">Multi-pass membrane protein</topology>
    </subcellularLocation>
</comment>